<dbReference type="EMBL" id="CM029042">
    <property type="protein sequence ID" value="KAG2617308.1"/>
    <property type="molecule type" value="Genomic_DNA"/>
</dbReference>
<accession>A0A8T0U5L7</accession>
<comment type="caution">
    <text evidence="2">The sequence shown here is derived from an EMBL/GenBank/DDBJ whole genome shotgun (WGS) entry which is preliminary data.</text>
</comment>
<proteinExistence type="predicted"/>
<feature type="compositionally biased region" description="Basic and acidic residues" evidence="1">
    <location>
        <begin position="41"/>
        <end position="52"/>
    </location>
</feature>
<evidence type="ECO:0000313" key="2">
    <source>
        <dbReference type="EMBL" id="KAG2617308.1"/>
    </source>
</evidence>
<dbReference type="AlphaFoldDB" id="A0A8T0U5L7"/>
<organism evidence="2 3">
    <name type="scientific">Panicum virgatum</name>
    <name type="common">Blackwell switchgrass</name>
    <dbReference type="NCBI Taxonomy" id="38727"/>
    <lineage>
        <taxon>Eukaryota</taxon>
        <taxon>Viridiplantae</taxon>
        <taxon>Streptophyta</taxon>
        <taxon>Embryophyta</taxon>
        <taxon>Tracheophyta</taxon>
        <taxon>Spermatophyta</taxon>
        <taxon>Magnoliopsida</taxon>
        <taxon>Liliopsida</taxon>
        <taxon>Poales</taxon>
        <taxon>Poaceae</taxon>
        <taxon>PACMAD clade</taxon>
        <taxon>Panicoideae</taxon>
        <taxon>Panicodae</taxon>
        <taxon>Paniceae</taxon>
        <taxon>Panicinae</taxon>
        <taxon>Panicum</taxon>
        <taxon>Panicum sect. Hiantes</taxon>
    </lineage>
</organism>
<gene>
    <name evidence="2" type="ORF">PVAP13_3NG179892</name>
</gene>
<name>A0A8T0U5L7_PANVG</name>
<feature type="region of interest" description="Disordered" evidence="1">
    <location>
        <begin position="75"/>
        <end position="139"/>
    </location>
</feature>
<evidence type="ECO:0000313" key="3">
    <source>
        <dbReference type="Proteomes" id="UP000823388"/>
    </source>
</evidence>
<evidence type="ECO:0000256" key="1">
    <source>
        <dbReference type="SAM" id="MobiDB-lite"/>
    </source>
</evidence>
<dbReference type="Proteomes" id="UP000823388">
    <property type="component" value="Chromosome 3N"/>
</dbReference>
<reference evidence="2" key="1">
    <citation type="submission" date="2020-05" db="EMBL/GenBank/DDBJ databases">
        <title>WGS assembly of Panicum virgatum.</title>
        <authorList>
            <person name="Lovell J.T."/>
            <person name="Jenkins J."/>
            <person name="Shu S."/>
            <person name="Juenger T.E."/>
            <person name="Schmutz J."/>
        </authorList>
    </citation>
    <scope>NUCLEOTIDE SEQUENCE</scope>
    <source>
        <strain evidence="2">AP13</strain>
    </source>
</reference>
<keyword evidence="3" id="KW-1185">Reference proteome</keyword>
<sequence>MSGRRGAAGGQGGGSLRGGGGATRCGAARRGGGRAGAAGGARDDGGGLELRRSLSFVRRRGLELRVSRAMAELARAGRHLPRPSKGGHAGRAQVVAEEQGPPMAGLAKAEEQGPTPDGAIPCSLRRARRRPAPPASSGQ</sequence>
<feature type="region of interest" description="Disordered" evidence="1">
    <location>
        <begin position="1"/>
        <end position="52"/>
    </location>
</feature>
<feature type="compositionally biased region" description="Gly residues" evidence="1">
    <location>
        <begin position="1"/>
        <end position="39"/>
    </location>
</feature>
<protein>
    <submittedName>
        <fullName evidence="2">Uncharacterized protein</fullName>
    </submittedName>
</protein>